<gene>
    <name evidence="1" type="ORF">ANANG_G00094110</name>
</gene>
<evidence type="ECO:0000313" key="1">
    <source>
        <dbReference type="EMBL" id="KAG5851503.1"/>
    </source>
</evidence>
<dbReference type="EMBL" id="JAFIRN010000004">
    <property type="protein sequence ID" value="KAG5851503.1"/>
    <property type="molecule type" value="Genomic_DNA"/>
</dbReference>
<sequence>NNYTEIWNINSLPGYVFTGSRRRFIASLPQALFRSLPLNVRSDALPLRTALRRLRAAFLLLTSKYGATHFHRRNPERSRYRSLIFLNFEPGERLCPTTARFQRGQGDMCHFSLVSQATKPHTRRQAKTAHC</sequence>
<feature type="non-terminal residue" evidence="1">
    <location>
        <position position="1"/>
    </location>
</feature>
<keyword evidence="2" id="KW-1185">Reference proteome</keyword>
<dbReference type="AlphaFoldDB" id="A0A9D3S1T8"/>
<dbReference type="Proteomes" id="UP001044222">
    <property type="component" value="Unassembled WGS sequence"/>
</dbReference>
<evidence type="ECO:0000313" key="2">
    <source>
        <dbReference type="Proteomes" id="UP001044222"/>
    </source>
</evidence>
<organism evidence="1 2">
    <name type="scientific">Anguilla anguilla</name>
    <name type="common">European freshwater eel</name>
    <name type="synonym">Muraena anguilla</name>
    <dbReference type="NCBI Taxonomy" id="7936"/>
    <lineage>
        <taxon>Eukaryota</taxon>
        <taxon>Metazoa</taxon>
        <taxon>Chordata</taxon>
        <taxon>Craniata</taxon>
        <taxon>Vertebrata</taxon>
        <taxon>Euteleostomi</taxon>
        <taxon>Actinopterygii</taxon>
        <taxon>Neopterygii</taxon>
        <taxon>Teleostei</taxon>
        <taxon>Anguilliformes</taxon>
        <taxon>Anguillidae</taxon>
        <taxon>Anguilla</taxon>
    </lineage>
</organism>
<proteinExistence type="predicted"/>
<protein>
    <submittedName>
        <fullName evidence="1">Uncharacterized protein</fullName>
    </submittedName>
</protein>
<reference evidence="1" key="1">
    <citation type="submission" date="2021-01" db="EMBL/GenBank/DDBJ databases">
        <title>A chromosome-scale assembly of European eel, Anguilla anguilla.</title>
        <authorList>
            <person name="Henkel C."/>
            <person name="Jong-Raadsen S.A."/>
            <person name="Dufour S."/>
            <person name="Weltzien F.-A."/>
            <person name="Palstra A.P."/>
            <person name="Pelster B."/>
            <person name="Spaink H.P."/>
            <person name="Van Den Thillart G.E."/>
            <person name="Jansen H."/>
            <person name="Zahm M."/>
            <person name="Klopp C."/>
            <person name="Cedric C."/>
            <person name="Louis A."/>
            <person name="Berthelot C."/>
            <person name="Parey E."/>
            <person name="Roest Crollius H."/>
            <person name="Montfort J."/>
            <person name="Robinson-Rechavi M."/>
            <person name="Bucao C."/>
            <person name="Bouchez O."/>
            <person name="Gislard M."/>
            <person name="Lluch J."/>
            <person name="Milhes M."/>
            <person name="Lampietro C."/>
            <person name="Lopez Roques C."/>
            <person name="Donnadieu C."/>
            <person name="Braasch I."/>
            <person name="Desvignes T."/>
            <person name="Postlethwait J."/>
            <person name="Bobe J."/>
            <person name="Guiguen Y."/>
            <person name="Dirks R."/>
        </authorList>
    </citation>
    <scope>NUCLEOTIDE SEQUENCE</scope>
    <source>
        <strain evidence="1">Tag_6206</strain>
        <tissue evidence="1">Liver</tissue>
    </source>
</reference>
<comment type="caution">
    <text evidence="1">The sequence shown here is derived from an EMBL/GenBank/DDBJ whole genome shotgun (WGS) entry which is preliminary data.</text>
</comment>
<accession>A0A9D3S1T8</accession>
<name>A0A9D3S1T8_ANGAN</name>